<dbReference type="AlphaFoldDB" id="A0A1J4K5I8"/>
<protein>
    <submittedName>
        <fullName evidence="1">Uncharacterized protein</fullName>
    </submittedName>
</protein>
<organism evidence="1 2">
    <name type="scientific">Tritrichomonas foetus</name>
    <dbReference type="NCBI Taxonomy" id="1144522"/>
    <lineage>
        <taxon>Eukaryota</taxon>
        <taxon>Metamonada</taxon>
        <taxon>Parabasalia</taxon>
        <taxon>Tritrichomonadida</taxon>
        <taxon>Tritrichomonadidae</taxon>
        <taxon>Tritrichomonas</taxon>
    </lineage>
</organism>
<dbReference type="Proteomes" id="UP000179807">
    <property type="component" value="Unassembled WGS sequence"/>
</dbReference>
<gene>
    <name evidence="1" type="ORF">TRFO_25569</name>
</gene>
<comment type="caution">
    <text evidence="1">The sequence shown here is derived from an EMBL/GenBank/DDBJ whole genome shotgun (WGS) entry which is preliminary data.</text>
</comment>
<proteinExistence type="predicted"/>
<dbReference type="RefSeq" id="XP_068359587.1">
    <property type="nucleotide sequence ID" value="XM_068504443.1"/>
</dbReference>
<dbReference type="VEuPathDB" id="TrichDB:TRFO_25569"/>
<keyword evidence="2" id="KW-1185">Reference proteome</keyword>
<sequence>MNQNITPNIDDDAAGNVFDSDLINQINSLMQRDTFRVKSVTRLLQHITLKAQKEDNFIVEYRNWFNFFIENYSPYFINNVSLIKSLARLMCELYSNPSDLSSFLFRVMNINESCCAIGIGLFRDYLDDHFSLDHFGLIITIIFGSLLNPNLRSLCLSTICQHLTNSHFLFETLSSVNDLEFPFCFHFLCLVDPPLDIINGLKICQQMVDASIHKFPSEQTYINFFQRLMNAMNYLAHQEILSNQILIQVSEIALLFKRIELFYMMEPNDDLFNWLSSVFLLSQRFVNQNSILENSIFIENLIKFWFLPPNFLKIQKIQYFIDIKQEFCNLCFSLLMKKTGKQKEIICQLIEDPTSRYFEYIGQHFSKNSEFRKILRTINSRPNNFGNCALISIFASILEARQFIFNLCPFQKYDFIMLHKIVEFYINRPLQPPVTIEQLQYGDALSNVLIAFTKIYLKSGKISVNESLLFDLTNLYIRNLVNLQANDSDFARLDRHIQALDIPKHILNAISNRPEYVPVVSSLNFSFLSNTCYSTQVKHLFDHLFSVQNNILSSALLSSYVDEESDNGLIIVRSAFDNCNDINMLINFVVPIISKMIQSQKKLNQIAKTINKMSNMVFYRTMCADEIHYVHLILDISNQLLNQFVLAEPDEENIIARELFHIMTNLLTVQRINFGVLAIYGDFVFHSFLENFFLILHQKNFTFFCRDSKFVKSLISFFDAFIHSGLEHSTIFNNFEVIPNAIFSFQKFDEAALIKISEILIDILLKGVEMPTFLPNILKFYFVEERNVSSFNKLTYLVIQKYFDLFMEIINSCSDSFSDETNELLEYISGEISSGAELLPTFEVDFVECMNMLKPYISLVLFSENITQGNSLDDPDFL</sequence>
<name>A0A1J4K5I8_9EUKA</name>
<accession>A0A1J4K5I8</accession>
<dbReference type="EMBL" id="MLAK01000726">
    <property type="protein sequence ID" value="OHT06451.1"/>
    <property type="molecule type" value="Genomic_DNA"/>
</dbReference>
<reference evidence="1" key="1">
    <citation type="submission" date="2016-10" db="EMBL/GenBank/DDBJ databases">
        <authorList>
            <person name="Benchimol M."/>
            <person name="Almeida L.G."/>
            <person name="Vasconcelos A.T."/>
            <person name="Perreira-Neves A."/>
            <person name="Rosa I.A."/>
            <person name="Tasca T."/>
            <person name="Bogo M.R."/>
            <person name="de Souza W."/>
        </authorList>
    </citation>
    <scope>NUCLEOTIDE SEQUENCE [LARGE SCALE GENOMIC DNA]</scope>
    <source>
        <strain evidence="1">K</strain>
    </source>
</reference>
<evidence type="ECO:0000313" key="1">
    <source>
        <dbReference type="EMBL" id="OHT06451.1"/>
    </source>
</evidence>
<evidence type="ECO:0000313" key="2">
    <source>
        <dbReference type="Proteomes" id="UP000179807"/>
    </source>
</evidence>
<dbReference type="GeneID" id="94839147"/>